<sequence>MKYTSMSLTERSEDDEECKKKSKNKSFNTHSRFALPKAAGVAGSCWNWSRYWKLLELLVRRSRLCLVAGSARDQRLAAGCAVGTAGISRLAVGTARVWLLLLLVESRVWLLLVLAFGC</sequence>
<evidence type="ECO:0000313" key="5">
    <source>
        <dbReference type="Proteomes" id="UP001428341"/>
    </source>
</evidence>
<dbReference type="Proteomes" id="UP001428341">
    <property type="component" value="Unassembled WGS sequence"/>
</dbReference>
<organism evidence="4 5">
    <name type="scientific">Citrus x changshan-huyou</name>
    <dbReference type="NCBI Taxonomy" id="2935761"/>
    <lineage>
        <taxon>Eukaryota</taxon>
        <taxon>Viridiplantae</taxon>
        <taxon>Streptophyta</taxon>
        <taxon>Embryophyta</taxon>
        <taxon>Tracheophyta</taxon>
        <taxon>Spermatophyta</taxon>
        <taxon>Magnoliopsida</taxon>
        <taxon>eudicotyledons</taxon>
        <taxon>Gunneridae</taxon>
        <taxon>Pentapetalae</taxon>
        <taxon>rosids</taxon>
        <taxon>malvids</taxon>
        <taxon>Sapindales</taxon>
        <taxon>Rutaceae</taxon>
        <taxon>Aurantioideae</taxon>
        <taxon>Citrus</taxon>
    </lineage>
</organism>
<dbReference type="EMBL" id="JBCGBO010000025">
    <property type="protein sequence ID" value="KAK9177078.1"/>
    <property type="molecule type" value="Genomic_DNA"/>
</dbReference>
<evidence type="ECO:0000313" key="4">
    <source>
        <dbReference type="EMBL" id="KAK9177082.1"/>
    </source>
</evidence>
<comment type="caution">
    <text evidence="4">The sequence shown here is derived from an EMBL/GenBank/DDBJ whole genome shotgun (WGS) entry which is preliminary data.</text>
</comment>
<evidence type="ECO:0000256" key="1">
    <source>
        <dbReference type="SAM" id="MobiDB-lite"/>
    </source>
</evidence>
<feature type="region of interest" description="Disordered" evidence="1">
    <location>
        <begin position="1"/>
        <end position="26"/>
    </location>
</feature>
<evidence type="ECO:0000313" key="2">
    <source>
        <dbReference type="EMBL" id="KAK9177078.1"/>
    </source>
</evidence>
<keyword evidence="5" id="KW-1185">Reference proteome</keyword>
<proteinExistence type="predicted"/>
<evidence type="ECO:0000313" key="3">
    <source>
        <dbReference type="EMBL" id="KAK9177080.1"/>
    </source>
</evidence>
<accession>A0AAP0LKK2</accession>
<reference evidence="4 5" key="1">
    <citation type="submission" date="2024-05" db="EMBL/GenBank/DDBJ databases">
        <title>Haplotype-resolved chromosome-level genome assembly of Huyou (Citrus changshanensis).</title>
        <authorList>
            <person name="Miao C."/>
            <person name="Chen W."/>
            <person name="Wu Y."/>
            <person name="Wang L."/>
            <person name="Zhao S."/>
            <person name="Grierson D."/>
            <person name="Xu C."/>
            <person name="Chen K."/>
        </authorList>
    </citation>
    <scope>NUCLEOTIDE SEQUENCE [LARGE SCALE GENOMIC DNA]</scope>
    <source>
        <strain evidence="4">01-14</strain>
        <tissue evidence="4">Leaf</tissue>
    </source>
</reference>
<gene>
    <name evidence="2" type="ORF">WN944_029097</name>
    <name evidence="3" type="ORF">WN944_029099</name>
    <name evidence="4" type="ORF">WN944_029101</name>
</gene>
<dbReference type="AlphaFoldDB" id="A0AAP0LKK2"/>
<dbReference type="EMBL" id="JBCGBO010000025">
    <property type="protein sequence ID" value="KAK9177080.1"/>
    <property type="molecule type" value="Genomic_DNA"/>
</dbReference>
<dbReference type="EMBL" id="JBCGBO010000025">
    <property type="protein sequence ID" value="KAK9177082.1"/>
    <property type="molecule type" value="Genomic_DNA"/>
</dbReference>
<name>A0AAP0LKK2_9ROSI</name>
<protein>
    <submittedName>
        <fullName evidence="4">Uncharacterized protein</fullName>
    </submittedName>
</protein>